<feature type="transmembrane region" description="Helical" evidence="1">
    <location>
        <begin position="14"/>
        <end position="35"/>
    </location>
</feature>
<protein>
    <submittedName>
        <fullName evidence="2">Uncharacterized protein</fullName>
    </submittedName>
</protein>
<keyword evidence="1" id="KW-1133">Transmembrane helix</keyword>
<evidence type="ECO:0000313" key="3">
    <source>
        <dbReference type="Proteomes" id="UP001157418"/>
    </source>
</evidence>
<organism evidence="2 3">
    <name type="scientific">Lactuca virosa</name>
    <dbReference type="NCBI Taxonomy" id="75947"/>
    <lineage>
        <taxon>Eukaryota</taxon>
        <taxon>Viridiplantae</taxon>
        <taxon>Streptophyta</taxon>
        <taxon>Embryophyta</taxon>
        <taxon>Tracheophyta</taxon>
        <taxon>Spermatophyta</taxon>
        <taxon>Magnoliopsida</taxon>
        <taxon>eudicotyledons</taxon>
        <taxon>Gunneridae</taxon>
        <taxon>Pentapetalae</taxon>
        <taxon>asterids</taxon>
        <taxon>campanulids</taxon>
        <taxon>Asterales</taxon>
        <taxon>Asteraceae</taxon>
        <taxon>Cichorioideae</taxon>
        <taxon>Cichorieae</taxon>
        <taxon>Lactucinae</taxon>
        <taxon>Lactuca</taxon>
    </lineage>
</organism>
<dbReference type="EMBL" id="CAKMRJ010003444">
    <property type="protein sequence ID" value="CAH1434335.1"/>
    <property type="molecule type" value="Genomic_DNA"/>
</dbReference>
<dbReference type="Proteomes" id="UP001157418">
    <property type="component" value="Unassembled WGS sequence"/>
</dbReference>
<gene>
    <name evidence="2" type="ORF">LVIROSA_LOCUS20860</name>
</gene>
<keyword evidence="1" id="KW-0472">Membrane</keyword>
<accession>A0AAU9N559</accession>
<sequence length="55" mass="6408">MPRKFALLGLKPTRIQPCGGSFIFIFIWRIVWIHLQEMCKHVVDRSQGQLVVSLL</sequence>
<evidence type="ECO:0000313" key="2">
    <source>
        <dbReference type="EMBL" id="CAH1434335.1"/>
    </source>
</evidence>
<dbReference type="AlphaFoldDB" id="A0AAU9N559"/>
<reference evidence="2 3" key="1">
    <citation type="submission" date="2022-01" db="EMBL/GenBank/DDBJ databases">
        <authorList>
            <person name="Xiong W."/>
            <person name="Schranz E."/>
        </authorList>
    </citation>
    <scope>NUCLEOTIDE SEQUENCE [LARGE SCALE GENOMIC DNA]</scope>
</reference>
<proteinExistence type="predicted"/>
<keyword evidence="1" id="KW-0812">Transmembrane</keyword>
<name>A0AAU9N559_9ASTR</name>
<keyword evidence="3" id="KW-1185">Reference proteome</keyword>
<comment type="caution">
    <text evidence="2">The sequence shown here is derived from an EMBL/GenBank/DDBJ whole genome shotgun (WGS) entry which is preliminary data.</text>
</comment>
<evidence type="ECO:0000256" key="1">
    <source>
        <dbReference type="SAM" id="Phobius"/>
    </source>
</evidence>